<evidence type="ECO:0000259" key="10">
    <source>
        <dbReference type="PROSITE" id="PS50071"/>
    </source>
</evidence>
<keyword evidence="7 8" id="KW-0539">Nucleus</keyword>
<dbReference type="SUPFAM" id="SSF46689">
    <property type="entry name" value="Homeodomain-like"/>
    <property type="match status" value="1"/>
</dbReference>
<dbReference type="PANTHER" id="PTHR11850">
    <property type="entry name" value="HOMEOBOX PROTEIN TRANSCRIPTION FACTORS"/>
    <property type="match status" value="1"/>
</dbReference>
<evidence type="ECO:0000256" key="8">
    <source>
        <dbReference type="PROSITE-ProRule" id="PRU00108"/>
    </source>
</evidence>
<sequence length="724" mass="78658">MATYYNHGSSEVQASDGGIHTLYLMNPNYVTPFSDETLHHHHHQSHQLVGIPLSENNAAATGSNNSDDDDPAASSTIRPSAHQFPTAFHGTAAASRVPYSLCGGPMVGDSSGVTAIDVAAASQMAFRRPPEVPVVTGPTLQGLSLSLSSQQTVYPSEHEVPVAAISRATGLLTVGNSQSSSSGGFGGGVQSVLLGSKYLKAVQEILDEVINVGKEITKPTNSSEIGTKQKMKMNRESTPANGGSSSGGGSGSGAGSKQPAELTTAQRQELQMKKAKLASMLDEVEHRYRQYHHQMQIITSSFEQAAGFGSSKSYTALALQTISKQFRCLKDAISSQIKATGKSLGEDDEECLGAKIEGSRLRYVDHQLRQQRALQQLGMGMIQHNNNNAWRPQRGLPERAVSVLRAWLFEHFLHPYPKDSDKVLLAKQTGLTRSQVSNWFINARVRLWKPMVEEMYLEETKEQEQKDDTNPQQDNNKNKGLLAVNKKTSSTSSNLQDHSTAGAAADQISIAGSLSTSPMGVSNSSQLLQSPSGLNVVGSKKRRSTSEILHSNISPTPTNSSILSMDMEYRKVMNETSERQRQTNKDNTYNSFITVATSEAITTGFGAYPNNIGHDLGRFQASVDQFTPRFHGNNSGISLTLGLPHIDNNLSLSGTQKSYLSNSNQNIPLGIRRMEEIGTRSEADQFFAVNQQPQSSQYSTAGFENMDMQNRKRFAAQLLPDFVT</sequence>
<evidence type="ECO:0000313" key="12">
    <source>
        <dbReference type="RefSeq" id="XP_048324209.2"/>
    </source>
</evidence>
<comment type="similarity">
    <text evidence="2">Belongs to the TALE/BELL homeobox family.</text>
</comment>
<evidence type="ECO:0000256" key="7">
    <source>
        <dbReference type="ARBA" id="ARBA00023242"/>
    </source>
</evidence>
<dbReference type="InterPro" id="IPR006563">
    <property type="entry name" value="POX_dom"/>
</dbReference>
<dbReference type="InterPro" id="IPR009057">
    <property type="entry name" value="Homeodomain-like_sf"/>
</dbReference>
<dbReference type="InterPro" id="IPR008422">
    <property type="entry name" value="KN_HD"/>
</dbReference>
<reference evidence="12 13" key="1">
    <citation type="submission" date="2025-05" db="UniProtKB">
        <authorList>
            <consortium name="RefSeq"/>
        </authorList>
    </citation>
    <scope>IDENTIFICATION</scope>
    <source>
        <tissue evidence="12 13">Seedling</tissue>
    </source>
</reference>
<evidence type="ECO:0000256" key="3">
    <source>
        <dbReference type="ARBA" id="ARBA00023015"/>
    </source>
</evidence>
<keyword evidence="4 8" id="KW-0238">DNA-binding</keyword>
<evidence type="ECO:0000256" key="4">
    <source>
        <dbReference type="ARBA" id="ARBA00023125"/>
    </source>
</evidence>
<feature type="compositionally biased region" description="Gly residues" evidence="9">
    <location>
        <begin position="244"/>
        <end position="254"/>
    </location>
</feature>
<evidence type="ECO:0000313" key="11">
    <source>
        <dbReference type="Proteomes" id="UP001652623"/>
    </source>
</evidence>
<dbReference type="Proteomes" id="UP001652623">
    <property type="component" value="Chromosome 10"/>
</dbReference>
<dbReference type="GeneID" id="107403944"/>
<keyword evidence="5 8" id="KW-0371">Homeobox</keyword>
<feature type="region of interest" description="Disordered" evidence="9">
    <location>
        <begin position="56"/>
        <end position="78"/>
    </location>
</feature>
<gene>
    <name evidence="12 13" type="primary">LOC107403944</name>
</gene>
<evidence type="ECO:0000256" key="5">
    <source>
        <dbReference type="ARBA" id="ARBA00023155"/>
    </source>
</evidence>
<keyword evidence="11" id="KW-1185">Reference proteome</keyword>
<evidence type="ECO:0000256" key="1">
    <source>
        <dbReference type="ARBA" id="ARBA00004123"/>
    </source>
</evidence>
<feature type="compositionally biased region" description="Basic and acidic residues" evidence="9">
    <location>
        <begin position="458"/>
        <end position="469"/>
    </location>
</feature>
<keyword evidence="3" id="KW-0805">Transcription regulation</keyword>
<name>A0ABM3IA74_ZIZJJ</name>
<evidence type="ECO:0000256" key="2">
    <source>
        <dbReference type="ARBA" id="ARBA00006454"/>
    </source>
</evidence>
<dbReference type="CDD" id="cd00086">
    <property type="entry name" value="homeodomain"/>
    <property type="match status" value="1"/>
</dbReference>
<dbReference type="SMART" id="SM00574">
    <property type="entry name" value="POX"/>
    <property type="match status" value="1"/>
</dbReference>
<proteinExistence type="inferred from homology"/>
<feature type="domain" description="Homeobox" evidence="10">
    <location>
        <begin position="387"/>
        <end position="450"/>
    </location>
</feature>
<dbReference type="RefSeq" id="XP_048324210.2">
    <property type="nucleotide sequence ID" value="XM_048468253.2"/>
</dbReference>
<protein>
    <submittedName>
        <fullName evidence="12 13">BEL1-like homeodomain protein 1</fullName>
    </submittedName>
</protein>
<evidence type="ECO:0000256" key="9">
    <source>
        <dbReference type="SAM" id="MobiDB-lite"/>
    </source>
</evidence>
<organism evidence="11 13">
    <name type="scientific">Ziziphus jujuba</name>
    <name type="common">Chinese jujube</name>
    <name type="synonym">Ziziphus sativa</name>
    <dbReference type="NCBI Taxonomy" id="326968"/>
    <lineage>
        <taxon>Eukaryota</taxon>
        <taxon>Viridiplantae</taxon>
        <taxon>Streptophyta</taxon>
        <taxon>Embryophyta</taxon>
        <taxon>Tracheophyta</taxon>
        <taxon>Spermatophyta</taxon>
        <taxon>Magnoliopsida</taxon>
        <taxon>eudicotyledons</taxon>
        <taxon>Gunneridae</taxon>
        <taxon>Pentapetalae</taxon>
        <taxon>rosids</taxon>
        <taxon>fabids</taxon>
        <taxon>Rosales</taxon>
        <taxon>Rhamnaceae</taxon>
        <taxon>Paliureae</taxon>
        <taxon>Ziziphus</taxon>
    </lineage>
</organism>
<evidence type="ECO:0000256" key="6">
    <source>
        <dbReference type="ARBA" id="ARBA00023163"/>
    </source>
</evidence>
<feature type="region of interest" description="Disordered" evidence="9">
    <location>
        <begin position="218"/>
        <end position="269"/>
    </location>
</feature>
<comment type="subcellular location">
    <subcellularLocation>
        <location evidence="1 8">Nucleus</location>
    </subcellularLocation>
</comment>
<dbReference type="InterPro" id="IPR001356">
    <property type="entry name" value="HD"/>
</dbReference>
<evidence type="ECO:0000313" key="13">
    <source>
        <dbReference type="RefSeq" id="XP_048324210.2"/>
    </source>
</evidence>
<keyword evidence="6" id="KW-0804">Transcription</keyword>
<feature type="region of interest" description="Disordered" evidence="9">
    <location>
        <begin position="458"/>
        <end position="480"/>
    </location>
</feature>
<dbReference type="SMART" id="SM00389">
    <property type="entry name" value="HOX"/>
    <property type="match status" value="1"/>
</dbReference>
<dbReference type="Pfam" id="PF05920">
    <property type="entry name" value="Homeobox_KN"/>
    <property type="match status" value="1"/>
</dbReference>
<dbReference type="Gene3D" id="1.10.10.60">
    <property type="entry name" value="Homeodomain-like"/>
    <property type="match status" value="1"/>
</dbReference>
<dbReference type="PROSITE" id="PS50071">
    <property type="entry name" value="HOMEOBOX_2"/>
    <property type="match status" value="1"/>
</dbReference>
<dbReference type="Pfam" id="PF07526">
    <property type="entry name" value="POX"/>
    <property type="match status" value="1"/>
</dbReference>
<dbReference type="InterPro" id="IPR050224">
    <property type="entry name" value="TALE_homeobox"/>
</dbReference>
<accession>A0ABM3IA74</accession>
<feature type="DNA-binding region" description="Homeobox" evidence="8">
    <location>
        <begin position="389"/>
        <end position="451"/>
    </location>
</feature>
<dbReference type="RefSeq" id="XP_048324209.2">
    <property type="nucleotide sequence ID" value="XM_048468252.2"/>
</dbReference>